<evidence type="ECO:0000256" key="6">
    <source>
        <dbReference type="ARBA" id="ARBA00046874"/>
    </source>
</evidence>
<evidence type="ECO:0000313" key="11">
    <source>
        <dbReference type="Proteomes" id="UP001154312"/>
    </source>
</evidence>
<proteinExistence type="inferred from homology"/>
<feature type="domain" description="Septum formation inhibitor MinC C-terminal" evidence="8">
    <location>
        <begin position="107"/>
        <end position="203"/>
    </location>
</feature>
<dbReference type="Proteomes" id="UP001154312">
    <property type="component" value="Unassembled WGS sequence"/>
</dbReference>
<dbReference type="PANTHER" id="PTHR34108">
    <property type="entry name" value="SEPTUM SITE-DETERMINING PROTEIN MINC"/>
    <property type="match status" value="1"/>
</dbReference>
<dbReference type="AlphaFoldDB" id="A0A9X4JV02"/>
<dbReference type="InterPro" id="IPR007874">
    <property type="entry name" value="MinC_N"/>
</dbReference>
<dbReference type="SUPFAM" id="SSF63848">
    <property type="entry name" value="Cell-division inhibitor MinC, C-terminal domain"/>
    <property type="match status" value="1"/>
</dbReference>
<dbReference type="GO" id="GO:1901891">
    <property type="term" value="P:regulation of cell septum assembly"/>
    <property type="evidence" value="ECO:0007669"/>
    <property type="project" value="InterPro"/>
</dbReference>
<organism evidence="10 11">
    <name type="scientific">Pelotomaculum isophthalicicum JI</name>
    <dbReference type="NCBI Taxonomy" id="947010"/>
    <lineage>
        <taxon>Bacteria</taxon>
        <taxon>Bacillati</taxon>
        <taxon>Bacillota</taxon>
        <taxon>Clostridia</taxon>
        <taxon>Eubacteriales</taxon>
        <taxon>Desulfotomaculaceae</taxon>
        <taxon>Pelotomaculum</taxon>
    </lineage>
</organism>
<dbReference type="InterPro" id="IPR013033">
    <property type="entry name" value="MinC"/>
</dbReference>
<comment type="function">
    <text evidence="5 7">Cell division inhibitor that blocks the formation of polar Z ring septums. Rapidly oscillates between the poles of the cell to destabilize FtsZ filaments that have formed before they mature into polar Z rings. Prevents FtsZ polymerization.</text>
</comment>
<evidence type="ECO:0000256" key="2">
    <source>
        <dbReference type="ARBA" id="ARBA00022618"/>
    </source>
</evidence>
<evidence type="ECO:0000256" key="1">
    <source>
        <dbReference type="ARBA" id="ARBA00006291"/>
    </source>
</evidence>
<keyword evidence="3 7" id="KW-0717">Septation</keyword>
<dbReference type="Pfam" id="PF05209">
    <property type="entry name" value="MinC_N"/>
    <property type="match status" value="1"/>
</dbReference>
<keyword evidence="2 7" id="KW-0132">Cell division</keyword>
<dbReference type="PANTHER" id="PTHR34108:SF1">
    <property type="entry name" value="SEPTUM SITE-DETERMINING PROTEIN MINC"/>
    <property type="match status" value="1"/>
</dbReference>
<dbReference type="Gene3D" id="3.30.160.540">
    <property type="match status" value="1"/>
</dbReference>
<dbReference type="InterPro" id="IPR016098">
    <property type="entry name" value="CAP/MinC_C"/>
</dbReference>
<keyword evidence="11" id="KW-1185">Reference proteome</keyword>
<dbReference type="Gene3D" id="2.160.20.70">
    <property type="match status" value="1"/>
</dbReference>
<dbReference type="GO" id="GO:0000917">
    <property type="term" value="P:division septum assembly"/>
    <property type="evidence" value="ECO:0007669"/>
    <property type="project" value="UniProtKB-KW"/>
</dbReference>
<gene>
    <name evidence="7" type="primary">minC</name>
    <name evidence="10" type="ORF">L7E55_02910</name>
</gene>
<comment type="subunit">
    <text evidence="6 7">Interacts with MinD and FtsZ.</text>
</comment>
<accession>A0A9X4JV02</accession>
<comment type="caution">
    <text evidence="10">The sequence shown here is derived from an EMBL/GenBank/DDBJ whole genome shotgun (WGS) entry which is preliminary data.</text>
</comment>
<evidence type="ECO:0000256" key="4">
    <source>
        <dbReference type="ARBA" id="ARBA00023306"/>
    </source>
</evidence>
<evidence type="ECO:0000256" key="5">
    <source>
        <dbReference type="ARBA" id="ARBA00025606"/>
    </source>
</evidence>
<dbReference type="EMBL" id="JAKOAV010000003">
    <property type="protein sequence ID" value="MDF9407316.1"/>
    <property type="molecule type" value="Genomic_DNA"/>
</dbReference>
<name>A0A9X4JV02_9FIRM</name>
<keyword evidence="4 7" id="KW-0131">Cell cycle</keyword>
<comment type="similarity">
    <text evidence="1 7">Belongs to the MinC family.</text>
</comment>
<evidence type="ECO:0000256" key="7">
    <source>
        <dbReference type="HAMAP-Rule" id="MF_00267"/>
    </source>
</evidence>
<evidence type="ECO:0000259" key="9">
    <source>
        <dbReference type="Pfam" id="PF05209"/>
    </source>
</evidence>
<evidence type="ECO:0000313" key="10">
    <source>
        <dbReference type="EMBL" id="MDF9407316.1"/>
    </source>
</evidence>
<dbReference type="InterPro" id="IPR036145">
    <property type="entry name" value="MinC_C_sf"/>
</dbReference>
<sequence length="219" mass="23760">MNQDTVKIKGTRNGLVIVLDSSCDFEDIKENLLRKMESARGFFKGAKFSLFQGHKDIPVSQKNELESICKQFGLVPNTEEYMGVRSDLAPVPQAFTNSRSGEAALLVSRSLRSGQKISSPEHVVVLGDVHPGAEIVSGGNILVMGNCQGVIHAGAGGDRKAKVIARQLAPTVISIADRRYSPNQNGKLPPGRQLARLEGKEIIFELYLKSESQSSITVN</sequence>
<evidence type="ECO:0000259" key="8">
    <source>
        <dbReference type="Pfam" id="PF03775"/>
    </source>
</evidence>
<dbReference type="GO" id="GO:0000902">
    <property type="term" value="P:cell morphogenesis"/>
    <property type="evidence" value="ECO:0007669"/>
    <property type="project" value="InterPro"/>
</dbReference>
<dbReference type="GO" id="GO:0051302">
    <property type="term" value="P:regulation of cell division"/>
    <property type="evidence" value="ECO:0007669"/>
    <property type="project" value="InterPro"/>
</dbReference>
<feature type="domain" description="Septum formation inhibitor MinC N-terminal" evidence="9">
    <location>
        <begin position="6"/>
        <end position="76"/>
    </location>
</feature>
<dbReference type="Pfam" id="PF03775">
    <property type="entry name" value="MinC_C"/>
    <property type="match status" value="1"/>
</dbReference>
<dbReference type="HAMAP" id="MF_00267">
    <property type="entry name" value="MinC"/>
    <property type="match status" value="1"/>
</dbReference>
<dbReference type="RefSeq" id="WP_277442525.1">
    <property type="nucleotide sequence ID" value="NZ_JAKOAV010000003.1"/>
</dbReference>
<dbReference type="InterPro" id="IPR005526">
    <property type="entry name" value="Septum_form_inhib_MinC_C"/>
</dbReference>
<evidence type="ECO:0000256" key="3">
    <source>
        <dbReference type="ARBA" id="ARBA00023210"/>
    </source>
</evidence>
<protein>
    <recommendedName>
        <fullName evidence="7">Probable septum site-determining protein MinC</fullName>
    </recommendedName>
</protein>
<reference evidence="10" key="1">
    <citation type="submission" date="2022-02" db="EMBL/GenBank/DDBJ databases">
        <authorList>
            <person name="Leng L."/>
        </authorList>
    </citation>
    <scope>NUCLEOTIDE SEQUENCE</scope>
    <source>
        <strain evidence="10">JI</strain>
    </source>
</reference>